<reference evidence="2 3" key="1">
    <citation type="submission" date="2022-12" db="EMBL/GenBank/DDBJ databases">
        <title>Chromosome-scale assembly of the Ensete ventricosum genome.</title>
        <authorList>
            <person name="Dussert Y."/>
            <person name="Stocks J."/>
            <person name="Wendawek A."/>
            <person name="Woldeyes F."/>
            <person name="Nichols R.A."/>
            <person name="Borrell J.S."/>
        </authorList>
    </citation>
    <scope>NUCLEOTIDE SEQUENCE [LARGE SCALE GENOMIC DNA]</scope>
    <source>
        <strain evidence="3">cv. Maze</strain>
        <tissue evidence="2">Seeds</tissue>
    </source>
</reference>
<sequence>MFRVDPLLVLRFLPVVCTYSCRMLYGSGEAQYYTFCGSIVACYPSDNMLYQLQCDLGLFLKGIYPIYQGF</sequence>
<feature type="chain" id="PRO_5044001125" description="Secreted protein" evidence="1">
    <location>
        <begin position="19"/>
        <end position="70"/>
    </location>
</feature>
<evidence type="ECO:0008006" key="4">
    <source>
        <dbReference type="Google" id="ProtNLM"/>
    </source>
</evidence>
<dbReference type="EMBL" id="JAQQAF010000001">
    <property type="protein sequence ID" value="KAJ8511470.1"/>
    <property type="molecule type" value="Genomic_DNA"/>
</dbReference>
<keyword evidence="3" id="KW-1185">Reference proteome</keyword>
<accession>A0AAV8RS42</accession>
<keyword evidence="1" id="KW-0732">Signal</keyword>
<evidence type="ECO:0000313" key="2">
    <source>
        <dbReference type="EMBL" id="KAJ8511470.1"/>
    </source>
</evidence>
<comment type="caution">
    <text evidence="2">The sequence shown here is derived from an EMBL/GenBank/DDBJ whole genome shotgun (WGS) entry which is preliminary data.</text>
</comment>
<protein>
    <recommendedName>
        <fullName evidence="4">Secreted protein</fullName>
    </recommendedName>
</protein>
<feature type="signal peptide" evidence="1">
    <location>
        <begin position="1"/>
        <end position="18"/>
    </location>
</feature>
<proteinExistence type="predicted"/>
<evidence type="ECO:0000313" key="3">
    <source>
        <dbReference type="Proteomes" id="UP001222027"/>
    </source>
</evidence>
<gene>
    <name evidence="2" type="ORF">OPV22_001904</name>
</gene>
<name>A0AAV8RS42_ENSVE</name>
<dbReference type="AlphaFoldDB" id="A0AAV8RS42"/>
<evidence type="ECO:0000256" key="1">
    <source>
        <dbReference type="SAM" id="SignalP"/>
    </source>
</evidence>
<organism evidence="2 3">
    <name type="scientific">Ensete ventricosum</name>
    <name type="common">Abyssinian banana</name>
    <name type="synonym">Musa ensete</name>
    <dbReference type="NCBI Taxonomy" id="4639"/>
    <lineage>
        <taxon>Eukaryota</taxon>
        <taxon>Viridiplantae</taxon>
        <taxon>Streptophyta</taxon>
        <taxon>Embryophyta</taxon>
        <taxon>Tracheophyta</taxon>
        <taxon>Spermatophyta</taxon>
        <taxon>Magnoliopsida</taxon>
        <taxon>Liliopsida</taxon>
        <taxon>Zingiberales</taxon>
        <taxon>Musaceae</taxon>
        <taxon>Ensete</taxon>
    </lineage>
</organism>
<dbReference type="Proteomes" id="UP001222027">
    <property type="component" value="Unassembled WGS sequence"/>
</dbReference>